<evidence type="ECO:0008006" key="3">
    <source>
        <dbReference type="Google" id="ProtNLM"/>
    </source>
</evidence>
<organism evidence="1 2">
    <name type="scientific">Corynebacterium comes</name>
    <dbReference type="NCBI Taxonomy" id="2675218"/>
    <lineage>
        <taxon>Bacteria</taxon>
        <taxon>Bacillati</taxon>
        <taxon>Actinomycetota</taxon>
        <taxon>Actinomycetes</taxon>
        <taxon>Mycobacteriales</taxon>
        <taxon>Corynebacteriaceae</taxon>
        <taxon>Corynebacterium</taxon>
    </lineage>
</organism>
<dbReference type="Gene3D" id="3.30.530.20">
    <property type="match status" value="1"/>
</dbReference>
<dbReference type="EMBL" id="CP046453">
    <property type="protein sequence ID" value="QGU05066.1"/>
    <property type="molecule type" value="Genomic_DNA"/>
</dbReference>
<sequence length="221" mass="24499">MDVGRGWGLNIAAALRMVGHIVGGPALRRHRRSWGATPQELAATWPGDELLPRPDWSVTHAITIDAAAEEVWPWLAQIGQGRGGLYSFERLENLIGCRIRNTDRILPEHQDLSQVREIRLAPRVALSLAHVEPGRDLVLFASPAESADPGQPVTAGRWSLHLRPAGQGSTRLIERLSFSAGPTWQEKLFSSPALVEPISFVMSQEMMRNIRYLAQRAGRQP</sequence>
<gene>
    <name evidence="1" type="ORF">CETAM_09060</name>
</gene>
<keyword evidence="2" id="KW-1185">Reference proteome</keyword>
<dbReference type="Proteomes" id="UP000425178">
    <property type="component" value="Chromosome"/>
</dbReference>
<evidence type="ECO:0000313" key="1">
    <source>
        <dbReference type="EMBL" id="QGU05066.1"/>
    </source>
</evidence>
<dbReference type="InterPro" id="IPR023393">
    <property type="entry name" value="START-like_dom_sf"/>
</dbReference>
<accession>A0A6B8W2B8</accession>
<proteinExistence type="predicted"/>
<evidence type="ECO:0000313" key="2">
    <source>
        <dbReference type="Proteomes" id="UP000425178"/>
    </source>
</evidence>
<reference evidence="1 2" key="1">
    <citation type="journal article" date="2021" name="Int. J. Syst. Evol. Microbiol.">
        <title>Classification of three corynebacterial strains isolated from a small paddock in North Rhine-Westphalia: proposal of &lt;i&gt;Corynebacterium kalinowskii&lt;/i&gt; sp. nov., &lt;i&gt;Corynebacterium comes&lt;/i&gt; sp. nov. and &lt;i&gt;Corynebacterium occultum&lt;/i&gt; sp. nov.</title>
        <authorList>
            <person name="Schaffert L."/>
            <person name="Ruwe M."/>
            <person name="Milse J."/>
            <person name="Hanuschka K."/>
            <person name="Ortseifen V."/>
            <person name="Droste J."/>
            <person name="Brandt D."/>
            <person name="Schl L."/>
            <person name="Kutter Y."/>
            <person name="Vinke S."/>
            <person name="Vieh P."/>
            <person name="Jacob L."/>
            <person name="L N.C."/>
            <person name="Schulte-Berndt E."/>
            <person name="Hain C."/>
            <person name="Linder M."/>
            <person name="Schmidt P."/>
            <person name="Wollenschl L."/>
            <person name="Luttermann T."/>
            <person name="Thieme E."/>
            <person name="Hassa J."/>
            <person name="Haak M."/>
            <person name="Wittchen M."/>
            <person name="Mentz A."/>
            <person name="Persicke M."/>
            <person name="Busche T."/>
            <person name="R C."/>
        </authorList>
    </citation>
    <scope>NUCLEOTIDE SEQUENCE [LARGE SCALE GENOMIC DNA]</scope>
    <source>
        <strain evidence="1 2">2019</strain>
    </source>
</reference>
<dbReference type="KEGG" id="ccoe:CETAM_09060"/>
<dbReference type="AlphaFoldDB" id="A0A6B8W2B8"/>
<protein>
    <recommendedName>
        <fullName evidence="3">SRPBCC family protein</fullName>
    </recommendedName>
</protein>
<name>A0A6B8W2B8_9CORY</name>
<dbReference type="SUPFAM" id="SSF55961">
    <property type="entry name" value="Bet v1-like"/>
    <property type="match status" value="1"/>
</dbReference>